<proteinExistence type="predicted"/>
<accession>A0A1R0KX50</accession>
<reference evidence="2 3" key="1">
    <citation type="submission" date="2016-01" db="EMBL/GenBank/DDBJ databases">
        <title>Amycolatopsis coloradensis genome sequencing and assembly.</title>
        <authorList>
            <person name="Mayilraj S."/>
        </authorList>
    </citation>
    <scope>NUCLEOTIDE SEQUENCE [LARGE SCALE GENOMIC DNA]</scope>
    <source>
        <strain evidence="2 3">DSM 44225</strain>
    </source>
</reference>
<dbReference type="Proteomes" id="UP000187486">
    <property type="component" value="Unassembled WGS sequence"/>
</dbReference>
<evidence type="ECO:0000313" key="2">
    <source>
        <dbReference type="EMBL" id="OLZ53585.1"/>
    </source>
</evidence>
<keyword evidence="1" id="KW-0472">Membrane</keyword>
<dbReference type="AlphaFoldDB" id="A0A1R0KX50"/>
<sequence length="62" mass="7111">MKASLLALGASKEAFMYWDGPHAPSLWLVVSLGLRVVRRMRGTLGDPRFLKESFTDLRSRYR</sequence>
<comment type="caution">
    <text evidence="2">The sequence shown here is derived from an EMBL/GenBank/DDBJ whole genome shotgun (WGS) entry which is preliminary data.</text>
</comment>
<feature type="transmembrane region" description="Helical" evidence="1">
    <location>
        <begin position="20"/>
        <end position="37"/>
    </location>
</feature>
<protein>
    <submittedName>
        <fullName evidence="2">Uncharacterized protein</fullName>
    </submittedName>
</protein>
<keyword evidence="3" id="KW-1185">Reference proteome</keyword>
<name>A0A1R0KX50_9PSEU</name>
<gene>
    <name evidence="2" type="ORF">BS329_12515</name>
</gene>
<organism evidence="2 3">
    <name type="scientific">Amycolatopsis coloradensis</name>
    <dbReference type="NCBI Taxonomy" id="76021"/>
    <lineage>
        <taxon>Bacteria</taxon>
        <taxon>Bacillati</taxon>
        <taxon>Actinomycetota</taxon>
        <taxon>Actinomycetes</taxon>
        <taxon>Pseudonocardiales</taxon>
        <taxon>Pseudonocardiaceae</taxon>
        <taxon>Amycolatopsis</taxon>
    </lineage>
</organism>
<keyword evidence="1" id="KW-1133">Transmembrane helix</keyword>
<dbReference type="EMBL" id="MQUQ01000005">
    <property type="protein sequence ID" value="OLZ53585.1"/>
    <property type="molecule type" value="Genomic_DNA"/>
</dbReference>
<keyword evidence="1" id="KW-0812">Transmembrane</keyword>
<evidence type="ECO:0000313" key="3">
    <source>
        <dbReference type="Proteomes" id="UP000187486"/>
    </source>
</evidence>
<evidence type="ECO:0000256" key="1">
    <source>
        <dbReference type="SAM" id="Phobius"/>
    </source>
</evidence>